<evidence type="ECO:0000313" key="7">
    <source>
        <dbReference type="Proteomes" id="UP000238274"/>
    </source>
</evidence>
<keyword evidence="5" id="KW-0325">Glycoprotein</keyword>
<dbReference type="GO" id="GO:0004185">
    <property type="term" value="F:serine-type carboxypeptidase activity"/>
    <property type="evidence" value="ECO:0007669"/>
    <property type="project" value="InterPro"/>
</dbReference>
<dbReference type="GO" id="GO:0006508">
    <property type="term" value="P:proteolysis"/>
    <property type="evidence" value="ECO:0007669"/>
    <property type="project" value="UniProtKB-KW"/>
</dbReference>
<comment type="caution">
    <text evidence="6">The sequence shown here is derived from an EMBL/GenBank/DDBJ whole genome shotgun (WGS) entry which is preliminary data.</text>
</comment>
<accession>A0A2S4VJ15</accession>
<evidence type="ECO:0000256" key="4">
    <source>
        <dbReference type="ARBA" id="ARBA00022801"/>
    </source>
</evidence>
<dbReference type="InterPro" id="IPR029058">
    <property type="entry name" value="AB_hydrolase_fold"/>
</dbReference>
<evidence type="ECO:0000313" key="6">
    <source>
        <dbReference type="EMBL" id="POW09485.1"/>
    </source>
</evidence>
<evidence type="ECO:0000256" key="5">
    <source>
        <dbReference type="ARBA" id="ARBA00023180"/>
    </source>
</evidence>
<gene>
    <name evidence="6" type="ORF">PSHT_09119</name>
</gene>
<evidence type="ECO:0000256" key="3">
    <source>
        <dbReference type="ARBA" id="ARBA00022670"/>
    </source>
</evidence>
<dbReference type="InterPro" id="IPR001563">
    <property type="entry name" value="Peptidase_S10"/>
</dbReference>
<dbReference type="Gene3D" id="3.40.50.1820">
    <property type="entry name" value="alpha/beta hydrolase"/>
    <property type="match status" value="1"/>
</dbReference>
<dbReference type="VEuPathDB" id="FungiDB:PSHT_09119"/>
<name>A0A2S4VJ15_9BASI</name>
<reference evidence="7" key="2">
    <citation type="journal article" date="2018" name="BMC Genomics">
        <title>Genomic insights into host adaptation between the wheat stripe rust pathogen (Puccinia striiformis f. sp. tritici) and the barley stripe rust pathogen (Puccinia striiformis f. sp. hordei).</title>
        <authorList>
            <person name="Xia C."/>
            <person name="Wang M."/>
            <person name="Yin C."/>
            <person name="Cornejo O.E."/>
            <person name="Hulbert S.H."/>
            <person name="Chen X."/>
        </authorList>
    </citation>
    <scope>NUCLEOTIDE SEQUENCE [LARGE SCALE GENOMIC DNA]</scope>
    <source>
        <strain evidence="7">93TX-2</strain>
    </source>
</reference>
<reference evidence="6 7" key="1">
    <citation type="submission" date="2017-12" db="EMBL/GenBank/DDBJ databases">
        <title>Gene loss provides genomic basis for host adaptation in cereal stripe rust fungi.</title>
        <authorList>
            <person name="Xia C."/>
        </authorList>
    </citation>
    <scope>NUCLEOTIDE SEQUENCE [LARGE SCALE GENOMIC DNA]</scope>
    <source>
        <strain evidence="6 7">93TX-2</strain>
    </source>
</reference>
<evidence type="ECO:0000256" key="1">
    <source>
        <dbReference type="ARBA" id="ARBA00009431"/>
    </source>
</evidence>
<reference evidence="7" key="3">
    <citation type="journal article" date="2018" name="Mol. Plant Microbe Interact.">
        <title>Genome sequence resources for the wheat stripe rust pathogen (Puccinia striiformis f. sp. tritici) and the barley stripe rust pathogen (Puccinia striiformis f. sp. hordei).</title>
        <authorList>
            <person name="Xia C."/>
            <person name="Wang M."/>
            <person name="Yin C."/>
            <person name="Cornejo O.E."/>
            <person name="Hulbert S.H."/>
            <person name="Chen X."/>
        </authorList>
    </citation>
    <scope>NUCLEOTIDE SEQUENCE [LARGE SCALE GENOMIC DNA]</scope>
    <source>
        <strain evidence="7">93TX-2</strain>
    </source>
</reference>
<protein>
    <submittedName>
        <fullName evidence="6">Uncharacterized protein</fullName>
    </submittedName>
</protein>
<dbReference type="VEuPathDB" id="FungiDB:PSTT_04502"/>
<keyword evidence="7" id="KW-1185">Reference proteome</keyword>
<keyword evidence="4" id="KW-0378">Hydrolase</keyword>
<keyword evidence="3" id="KW-0645">Protease</keyword>
<dbReference type="Proteomes" id="UP000238274">
    <property type="component" value="Unassembled WGS sequence"/>
</dbReference>
<dbReference type="EMBL" id="PKSM01000127">
    <property type="protein sequence ID" value="POW09485.1"/>
    <property type="molecule type" value="Genomic_DNA"/>
</dbReference>
<dbReference type="AlphaFoldDB" id="A0A2S4VJ15"/>
<dbReference type="SUPFAM" id="SSF53474">
    <property type="entry name" value="alpha/beta-Hydrolases"/>
    <property type="match status" value="1"/>
</dbReference>
<sequence length="511" mass="56267">MVPKRIKKASGTAFELKAALPPPSTRAPFNTPYATGSFAFESPLAQQYLVPPRLPGLDFSIQQSYAGRMNISVNPRQAAQMFFWFIPADDARGSRDLTVWANGDACSGLVGAFQANGPITMNQGRVKPTKNPHSWTRSSHMLYLDIPLNVGFSRGRVAQRSSDDIAGFVFNFLIAFLKVFPEMEGLNLYMAGHAYSGTYISYAADKIYAYQSQLTLKLQGILLVNAFISTSTLQQHVPIASYVVENNNAFKFDAAQLRKLQETDRECGFSDYLINVEPTLSTTGTLSGCYEGSRPHSSSTIQRSVSNLHADVRRKLPGYEPVEHPRQARHVRPQLHEVCLPRSADVQRAFNVAGSRHWASCGDIGQVFPNGDASPPATSKVLPNVIQRSKRVVIAHGILDATLLTDGVKLAIQSMNWGGEQGFQQPINSEFVVAGTPSGKYVSNLTILGSMKRSNSWRLHHSNLFFFALISIRSVVLPFVEVTQSGSVIPHDYGQAGLEIFEYLLGRRPTP</sequence>
<proteinExistence type="inferred from homology"/>
<evidence type="ECO:0000256" key="2">
    <source>
        <dbReference type="ARBA" id="ARBA00022645"/>
    </source>
</evidence>
<dbReference type="PANTHER" id="PTHR11802">
    <property type="entry name" value="SERINE PROTEASE FAMILY S10 SERINE CARBOXYPEPTIDASE"/>
    <property type="match status" value="1"/>
</dbReference>
<comment type="similarity">
    <text evidence="1">Belongs to the peptidase S10 family.</text>
</comment>
<organism evidence="6 7">
    <name type="scientific">Puccinia striiformis</name>
    <dbReference type="NCBI Taxonomy" id="27350"/>
    <lineage>
        <taxon>Eukaryota</taxon>
        <taxon>Fungi</taxon>
        <taxon>Dikarya</taxon>
        <taxon>Basidiomycota</taxon>
        <taxon>Pucciniomycotina</taxon>
        <taxon>Pucciniomycetes</taxon>
        <taxon>Pucciniales</taxon>
        <taxon>Pucciniaceae</taxon>
        <taxon>Puccinia</taxon>
    </lineage>
</organism>
<dbReference type="Pfam" id="PF00450">
    <property type="entry name" value="Peptidase_S10"/>
    <property type="match status" value="1"/>
</dbReference>
<dbReference type="PRINTS" id="PR00724">
    <property type="entry name" value="CRBOXYPTASEC"/>
</dbReference>
<dbReference type="OrthoDB" id="443318at2759"/>
<dbReference type="PANTHER" id="PTHR11802:SF479">
    <property type="entry name" value="CARBOXYPEPTIDASE"/>
    <property type="match status" value="1"/>
</dbReference>
<keyword evidence="2" id="KW-0121">Carboxypeptidase</keyword>